<feature type="domain" description="Enoyl reductase (ER)" evidence="1">
    <location>
        <begin position="12"/>
        <end position="352"/>
    </location>
</feature>
<dbReference type="AlphaFoldDB" id="A0AAN8K8E2"/>
<dbReference type="InterPro" id="IPR036291">
    <property type="entry name" value="NAD(P)-bd_dom_sf"/>
</dbReference>
<dbReference type="InterPro" id="IPR011032">
    <property type="entry name" value="GroES-like_sf"/>
</dbReference>
<dbReference type="PANTHER" id="PTHR44461:SF1">
    <property type="entry name" value="QUINONE OXIDOREDUCTASE-LIKE PROTEIN 1"/>
    <property type="match status" value="1"/>
</dbReference>
<dbReference type="PANTHER" id="PTHR44461">
    <property type="entry name" value="QUINONE OXIDOREDUCTASE-LIKE PROTEIN 1"/>
    <property type="match status" value="1"/>
</dbReference>
<evidence type="ECO:0000259" key="1">
    <source>
        <dbReference type="SMART" id="SM00829"/>
    </source>
</evidence>
<reference evidence="2 3" key="1">
    <citation type="submission" date="2024-01" db="EMBL/GenBank/DDBJ databases">
        <title>The genome of the rayed Mediterranean limpet Patella caerulea (Linnaeus, 1758).</title>
        <authorList>
            <person name="Anh-Thu Weber A."/>
            <person name="Halstead-Nussloch G."/>
        </authorList>
    </citation>
    <scope>NUCLEOTIDE SEQUENCE [LARGE SCALE GENOMIC DNA]</scope>
    <source>
        <strain evidence="2">AATW-2023a</strain>
        <tissue evidence="2">Whole specimen</tissue>
    </source>
</reference>
<dbReference type="SMART" id="SM00829">
    <property type="entry name" value="PKS_ER"/>
    <property type="match status" value="1"/>
</dbReference>
<evidence type="ECO:0000313" key="2">
    <source>
        <dbReference type="EMBL" id="KAK6187698.1"/>
    </source>
</evidence>
<sequence length="354" mass="39576">MKCIKRITCDDGITSKFIKHECEPPSETKPNEIIVKVKACGLSLIDHKVYNELFKKQIKKEYTVGQDVCGLVTQVGESVTQIKVGDPVVGVLPLDSIYSGCGEYCVFQQYDVVKKPDNVSFEEAAASIGDCVRSYTALFYHGKICVGDTVLVMDGASHAGSIAIQLAQHWGAKVLTTYCTQAEKRYLEKLQPPVAHMTEVSNKNNMLLSSVMEETGGIGVDCFIDNGVRMFTNEEDIKMYHENYKYPIPHKHDVLSCLSVFGKWVTSQPDLQLDPPDCQQLFLRGGSLCFLFDQAWIVTYSQQGRYQHVLKDCIKKLSDGILKCAITKLVTYEDAIETLNNLSDERVGKVVLKF</sequence>
<dbReference type="Gene3D" id="3.90.180.10">
    <property type="entry name" value="Medium-chain alcohol dehydrogenases, catalytic domain"/>
    <property type="match status" value="1"/>
</dbReference>
<dbReference type="InterPro" id="IPR042633">
    <property type="entry name" value="CRYZL1"/>
</dbReference>
<accession>A0AAN8K8E2</accession>
<proteinExistence type="predicted"/>
<dbReference type="SUPFAM" id="SSF50129">
    <property type="entry name" value="GroES-like"/>
    <property type="match status" value="1"/>
</dbReference>
<dbReference type="Proteomes" id="UP001347796">
    <property type="component" value="Unassembled WGS sequence"/>
</dbReference>
<dbReference type="Gene3D" id="3.40.50.720">
    <property type="entry name" value="NAD(P)-binding Rossmann-like Domain"/>
    <property type="match status" value="1"/>
</dbReference>
<comment type="caution">
    <text evidence="2">The sequence shown here is derived from an EMBL/GenBank/DDBJ whole genome shotgun (WGS) entry which is preliminary data.</text>
</comment>
<dbReference type="InterPro" id="IPR013154">
    <property type="entry name" value="ADH-like_N"/>
</dbReference>
<dbReference type="SUPFAM" id="SSF51735">
    <property type="entry name" value="NAD(P)-binding Rossmann-fold domains"/>
    <property type="match status" value="1"/>
</dbReference>
<dbReference type="GO" id="GO:0016491">
    <property type="term" value="F:oxidoreductase activity"/>
    <property type="evidence" value="ECO:0007669"/>
    <property type="project" value="InterPro"/>
</dbReference>
<gene>
    <name evidence="2" type="ORF">SNE40_005665</name>
</gene>
<name>A0AAN8K8E2_PATCE</name>
<keyword evidence="3" id="KW-1185">Reference proteome</keyword>
<dbReference type="InterPro" id="IPR020843">
    <property type="entry name" value="ER"/>
</dbReference>
<organism evidence="2 3">
    <name type="scientific">Patella caerulea</name>
    <name type="common">Rayed Mediterranean limpet</name>
    <dbReference type="NCBI Taxonomy" id="87958"/>
    <lineage>
        <taxon>Eukaryota</taxon>
        <taxon>Metazoa</taxon>
        <taxon>Spiralia</taxon>
        <taxon>Lophotrochozoa</taxon>
        <taxon>Mollusca</taxon>
        <taxon>Gastropoda</taxon>
        <taxon>Patellogastropoda</taxon>
        <taxon>Patelloidea</taxon>
        <taxon>Patellidae</taxon>
        <taxon>Patella</taxon>
    </lineage>
</organism>
<dbReference type="CDD" id="cd05195">
    <property type="entry name" value="enoyl_red"/>
    <property type="match status" value="1"/>
</dbReference>
<dbReference type="EMBL" id="JAZGQO010000004">
    <property type="protein sequence ID" value="KAK6187698.1"/>
    <property type="molecule type" value="Genomic_DNA"/>
</dbReference>
<dbReference type="Pfam" id="PF08240">
    <property type="entry name" value="ADH_N"/>
    <property type="match status" value="1"/>
</dbReference>
<protein>
    <recommendedName>
        <fullName evidence="1">Enoyl reductase (ER) domain-containing protein</fullName>
    </recommendedName>
</protein>
<evidence type="ECO:0000313" key="3">
    <source>
        <dbReference type="Proteomes" id="UP001347796"/>
    </source>
</evidence>